<feature type="compositionally biased region" description="Basic and acidic residues" evidence="2">
    <location>
        <begin position="611"/>
        <end position="622"/>
    </location>
</feature>
<dbReference type="OMA" id="KNDYNGS"/>
<dbReference type="PANTHER" id="PTHR46788">
    <property type="entry name" value="EF-HAND CALCIUM-BINDING DOMAIN-CONTAINING PROTEIN 5"/>
    <property type="match status" value="1"/>
</dbReference>
<dbReference type="CTD" id="374786"/>
<dbReference type="SUPFAM" id="SSF55781">
    <property type="entry name" value="GAF domain-like"/>
    <property type="match status" value="1"/>
</dbReference>
<dbReference type="PROSITE" id="PS50222">
    <property type="entry name" value="EF_HAND_2"/>
    <property type="match status" value="1"/>
</dbReference>
<dbReference type="SUPFAM" id="SSF47473">
    <property type="entry name" value="EF-hand"/>
    <property type="match status" value="1"/>
</dbReference>
<accession>A0A7M4F6N2</accession>
<dbReference type="RefSeq" id="XP_019401338.1">
    <property type="nucleotide sequence ID" value="XM_019545793.1"/>
</dbReference>
<feature type="compositionally biased region" description="Low complexity" evidence="2">
    <location>
        <begin position="637"/>
        <end position="657"/>
    </location>
</feature>
<proteinExistence type="predicted"/>
<feature type="compositionally biased region" description="Polar residues" evidence="2">
    <location>
        <begin position="698"/>
        <end position="707"/>
    </location>
</feature>
<feature type="region of interest" description="Disordered" evidence="2">
    <location>
        <begin position="408"/>
        <end position="742"/>
    </location>
</feature>
<gene>
    <name evidence="4" type="primary">EFCAB5</name>
</gene>
<sequence length="1484" mass="166303">MAAQPEEEAQNSGLKLPKLSVKNAPVREERRSKETSEFLCPRRGAQWKETFYEKVQQRALRLQQTKVEQFQACKAEEEKFKKNEPLDWLSKEWFNDEKATRDTRAYLLDKLLPTLVPGVEKLLMEVERKKVLDTSTDPPKFDPIHFLGEYLMRHNPQFDVSARPGPYLRGMKMVMEELKTEVPDTALNRLARMKSEVKKKREQREQVERIKSQVTEMRKEALAVQFKEWTLDVSGRIPLALVQSALRSFLDVVSSASPGAGREIYNRKLEMIDTLEEKVNEEKFIEYVHSYIQNFTSDMFQGFLKHLCQCADELQDMVRHNTWRQMFTDLFLDCSHGKVGLLDRQRILALLEDFYESSPVLAKRGFQNPRQWPIMELQEIELAEFWGDFSDGQIASAESRETFAWPQTEVSKGETLPPEPLPSSGPATDKPMEESEWPEATPDETENLEQVGTSESVTSSIHTEEPGLTVKLSETILTPAHEEVNTVSEENPAGEGQVSQKRSCATTETEETTLSPSPQTPNTLLREELGEVSQEDAKGGTTVAEPSSSDEDATFSHETALSEAAGIDQQPDAGSPGSSKNPFSEPASGASQEKLSVAEEPSKPVPGSDSEDQHIIWDREPGSEGQLGQEEYALSLEPTGAVPVPVPTPEVENNVAEEGGEAGLSLAASKPDAEEEAAVLGKETPAGREGYAEAHVTPSESQQSRENVLQAGDASLPHEQDQRKDPSHSPRQEAFEEASQEMDEIPWSGDLLTSNLSFGYSSYGDQIPEDWNNENSRFPDLRMIMAEIQTRGASRAKSAFDQSCLNLPQFVQLMETFVGEDTSLPTVKRLVAFIKRGYIQTEEEKLEQLEKVHRESLLARRKLLVEALFEKWDNEGSGFLDLKEVDSVLCMFKEGMEKEALKKAKKHFHSSRQQPSGAARLSPKEFQTYLELVVSELTGNEDEVLENMVEFLTVSVERTHVERLRGSARMKWLLNIQHAAETSGTSMEPVYKAVFRALSQDGEAHGNNKKISAYIALLEKNRLSPERGNILLRYVACTAEDAPYVLNQTLHTDMKGVSFVAVEEGKPIHVPRVQLHGNIHFWNCSRPEEERKGSFLVLPLQDSRWRVFGILGLDTLQDQCEQTIFLTHEISFYQGVSHAFSKAYHHIRTLENIMQVAVTALGWLHPRAPTIRAVTTYLVEPGRDKMCDYTLCKMMTTDHSGQIEIHSPPTLVSRKENIFRGYLFKCADSSGVISACVYGEHHTAVPLREPSGETLGVFDLITGLYQGLPPPEHKDLQAMLKMVQAACSELLRESAGERGPSYVLEAEHVADVRCAGVLFHRLMLQDLRECVQKLSPKSFAEIKSYVEPPAVVHNILKAVLLLFYPQWKGSEKTENWSQCALKLDGDLIQKICCFDPTAASAQVWPELVSDCIKGVPRGDVWKHGSVPAECLYNWVLTCLALAELTQKLPCAKAPSLASLTPRPSLTAEKSSEMMLSPNASNSLI</sequence>
<dbReference type="InterPro" id="IPR002048">
    <property type="entry name" value="EF_hand_dom"/>
</dbReference>
<keyword evidence="5" id="KW-1185">Reference proteome</keyword>
<dbReference type="Ensembl" id="ENSCPRT00005023692.1">
    <property type="protein sequence ID" value="ENSCPRP00005020276.1"/>
    <property type="gene ID" value="ENSCPRG00005014119.1"/>
</dbReference>
<evidence type="ECO:0000256" key="1">
    <source>
        <dbReference type="SAM" id="Coils"/>
    </source>
</evidence>
<dbReference type="OrthoDB" id="199400at2759"/>
<dbReference type="KEGG" id="cpoo:109317234"/>
<dbReference type="CDD" id="cd22968">
    <property type="entry name" value="DD_EFCAB5"/>
    <property type="match status" value="1"/>
</dbReference>
<name>A0A7M4F6N2_CROPO</name>
<dbReference type="GeneID" id="109317234"/>
<dbReference type="RefSeq" id="XP_019401339.1">
    <property type="nucleotide sequence ID" value="XM_019545794.1"/>
</dbReference>
<dbReference type="GeneTree" id="ENSGT00940000154049"/>
<feature type="compositionally biased region" description="Polar residues" evidence="2">
    <location>
        <begin position="514"/>
        <end position="523"/>
    </location>
</feature>
<dbReference type="Proteomes" id="UP000594220">
    <property type="component" value="Unplaced"/>
</dbReference>
<reference evidence="4" key="2">
    <citation type="submission" date="2025-09" db="UniProtKB">
        <authorList>
            <consortium name="Ensembl"/>
        </authorList>
    </citation>
    <scope>IDENTIFICATION</scope>
</reference>
<evidence type="ECO:0000259" key="3">
    <source>
        <dbReference type="PROSITE" id="PS50222"/>
    </source>
</evidence>
<keyword evidence="1" id="KW-0175">Coiled coil</keyword>
<organism evidence="4 5">
    <name type="scientific">Crocodylus porosus</name>
    <name type="common">Saltwater crocodile</name>
    <name type="synonym">Estuarine crocodile</name>
    <dbReference type="NCBI Taxonomy" id="8502"/>
    <lineage>
        <taxon>Eukaryota</taxon>
        <taxon>Metazoa</taxon>
        <taxon>Chordata</taxon>
        <taxon>Craniata</taxon>
        <taxon>Vertebrata</taxon>
        <taxon>Euteleostomi</taxon>
        <taxon>Archelosauria</taxon>
        <taxon>Archosauria</taxon>
        <taxon>Crocodylia</taxon>
        <taxon>Longirostres</taxon>
        <taxon>Crocodylidae</taxon>
        <taxon>Crocodylus</taxon>
    </lineage>
</organism>
<dbReference type="GO" id="GO:0005509">
    <property type="term" value="F:calcium ion binding"/>
    <property type="evidence" value="ECO:0007669"/>
    <property type="project" value="InterPro"/>
</dbReference>
<evidence type="ECO:0000313" key="5">
    <source>
        <dbReference type="Proteomes" id="UP000594220"/>
    </source>
</evidence>
<feature type="compositionally biased region" description="Basic and acidic residues" evidence="2">
    <location>
        <begin position="716"/>
        <end position="734"/>
    </location>
</feature>
<feature type="compositionally biased region" description="Polar residues" evidence="2">
    <location>
        <begin position="448"/>
        <end position="461"/>
    </location>
</feature>
<dbReference type="PANTHER" id="PTHR46788:SF1">
    <property type="entry name" value="EF-HAND CALCIUM-BINDING DOMAIN-CONTAINING PROTEIN 5"/>
    <property type="match status" value="1"/>
</dbReference>
<feature type="coiled-coil region" evidence="1">
    <location>
        <begin position="190"/>
        <end position="220"/>
    </location>
</feature>
<evidence type="ECO:0000256" key="2">
    <source>
        <dbReference type="SAM" id="MobiDB-lite"/>
    </source>
</evidence>
<dbReference type="InterPro" id="IPR011992">
    <property type="entry name" value="EF-hand-dom_pair"/>
</dbReference>
<evidence type="ECO:0000313" key="4">
    <source>
        <dbReference type="Ensembl" id="ENSCPRP00005020276.1"/>
    </source>
</evidence>
<dbReference type="Gene3D" id="1.20.890.10">
    <property type="entry name" value="cAMP-dependent protein kinase regulatory subunit, dimerization-anchoring domain"/>
    <property type="match status" value="1"/>
</dbReference>
<feature type="region of interest" description="Disordered" evidence="2">
    <location>
        <begin position="1465"/>
        <end position="1484"/>
    </location>
</feature>
<feature type="region of interest" description="Disordered" evidence="2">
    <location>
        <begin position="1"/>
        <end position="37"/>
    </location>
</feature>
<feature type="compositionally biased region" description="Acidic residues" evidence="2">
    <location>
        <begin position="434"/>
        <end position="447"/>
    </location>
</feature>
<feature type="domain" description="EF-hand" evidence="3">
    <location>
        <begin position="860"/>
        <end position="895"/>
    </location>
</feature>
<dbReference type="Gene3D" id="1.20.920.60">
    <property type="match status" value="1"/>
</dbReference>
<protein>
    <submittedName>
        <fullName evidence="4">EF-hand calcium binding domain 5</fullName>
    </submittedName>
</protein>
<reference evidence="4" key="1">
    <citation type="submission" date="2025-08" db="UniProtKB">
        <authorList>
            <consortium name="Ensembl"/>
        </authorList>
    </citation>
    <scope>IDENTIFICATION</scope>
</reference>
<feature type="compositionally biased region" description="Basic and acidic residues" evidence="2">
    <location>
        <begin position="25"/>
        <end position="36"/>
    </location>
</feature>